<dbReference type="SUPFAM" id="SSF55073">
    <property type="entry name" value="Nucleotide cyclase"/>
    <property type="match status" value="1"/>
</dbReference>
<dbReference type="InterPro" id="IPR050469">
    <property type="entry name" value="Diguanylate_Cyclase"/>
</dbReference>
<dbReference type="Pfam" id="PF08668">
    <property type="entry name" value="HDOD"/>
    <property type="match status" value="1"/>
</dbReference>
<dbReference type="SUPFAM" id="SSF109604">
    <property type="entry name" value="HD-domain/PDEase-like"/>
    <property type="match status" value="1"/>
</dbReference>
<evidence type="ECO:0000256" key="2">
    <source>
        <dbReference type="ARBA" id="ARBA00034247"/>
    </source>
</evidence>
<feature type="domain" description="HDOD" evidence="5">
    <location>
        <begin position="17"/>
        <end position="212"/>
    </location>
</feature>
<dbReference type="PANTHER" id="PTHR45138:SF9">
    <property type="entry name" value="DIGUANYLATE CYCLASE DGCM-RELATED"/>
    <property type="match status" value="1"/>
</dbReference>
<evidence type="ECO:0000313" key="6">
    <source>
        <dbReference type="EMBL" id="SEA62072.1"/>
    </source>
</evidence>
<dbReference type="NCBIfam" id="TIGR00254">
    <property type="entry name" value="GGDEF"/>
    <property type="match status" value="1"/>
</dbReference>
<protein>
    <recommendedName>
        <fullName evidence="1">diguanylate cyclase</fullName>
        <ecNumber evidence="1">2.7.7.65</ecNumber>
    </recommendedName>
</protein>
<organism evidence="6 7">
    <name type="scientific">Desulfuromusa kysingii</name>
    <dbReference type="NCBI Taxonomy" id="37625"/>
    <lineage>
        <taxon>Bacteria</taxon>
        <taxon>Pseudomonadati</taxon>
        <taxon>Thermodesulfobacteriota</taxon>
        <taxon>Desulfuromonadia</taxon>
        <taxon>Desulfuromonadales</taxon>
        <taxon>Geopsychrobacteraceae</taxon>
        <taxon>Desulfuromusa</taxon>
    </lineage>
</organism>
<dbReference type="FunFam" id="3.30.70.270:FF:000001">
    <property type="entry name" value="Diguanylate cyclase domain protein"/>
    <property type="match status" value="1"/>
</dbReference>
<dbReference type="RefSeq" id="WP_092349483.1">
    <property type="nucleotide sequence ID" value="NZ_FNQN01000008.1"/>
</dbReference>
<dbReference type="InterPro" id="IPR029787">
    <property type="entry name" value="Nucleotide_cyclase"/>
</dbReference>
<dbReference type="Proteomes" id="UP000199409">
    <property type="component" value="Unassembled WGS sequence"/>
</dbReference>
<dbReference type="EC" id="2.7.7.65" evidence="1"/>
<dbReference type="Pfam" id="PF00990">
    <property type="entry name" value="GGDEF"/>
    <property type="match status" value="1"/>
</dbReference>
<sequence length="518" mass="58038">MPTKEDVIQHVIEAGSLPTLSTVASTLINITGKEETTIYDISKLIAQDVSLSTKILKVVNSSFYNFPNEVGTIQQAVAILGTNAVRSLVLSFSFLNMERPKHGVGFNYGRFWEESLAAAVASKLIMAKVSDQDPEEAFTVSLLQNLGKLILACAYGDTYDQLLEEAAGSEKRLLELEDERLGANHAYIGGEAAKRWNFPESLAVPIIYHHDPDSYTGDNAQLKTVIKVVHLAALLANIMYSGHPIDYHAPFRERAQKMFKLDTASIDEILEQANGDVAKAAQYFGLNIEGTASIPEILQQANIELSLLNMSYEQMNRELVQSKVQLEKLTTELEEKNTYLEGIANLDGLTMIYNHRFFQESLDREISRTIRQENEMSLIMADIDNFKKFNDFHGHQAGDYVLREVASLCSGVIREYDLIARYGGEEFVFILPETSQEDALLVAEKIRCAVEQHPFRYEGDDYRVTCSFGVSVFSGTGKLMKKTELIEQADKAMYSAKKKGRNRVEAFVEKTGWFGKSK</sequence>
<accession>A0A1H4CPM6</accession>
<reference evidence="6 7" key="1">
    <citation type="submission" date="2016-10" db="EMBL/GenBank/DDBJ databases">
        <authorList>
            <person name="de Groot N.N."/>
        </authorList>
    </citation>
    <scope>NUCLEOTIDE SEQUENCE [LARGE SCALE GENOMIC DNA]</scope>
    <source>
        <strain evidence="6 7">DSM 7343</strain>
    </source>
</reference>
<dbReference type="PANTHER" id="PTHR45138">
    <property type="entry name" value="REGULATORY COMPONENTS OF SENSORY TRANSDUCTION SYSTEM"/>
    <property type="match status" value="1"/>
</dbReference>
<dbReference type="STRING" id="37625.SAMN05660420_02644"/>
<comment type="catalytic activity">
    <reaction evidence="2">
        <text>2 GTP = 3',3'-c-di-GMP + 2 diphosphate</text>
        <dbReference type="Rhea" id="RHEA:24898"/>
        <dbReference type="ChEBI" id="CHEBI:33019"/>
        <dbReference type="ChEBI" id="CHEBI:37565"/>
        <dbReference type="ChEBI" id="CHEBI:58805"/>
        <dbReference type="EC" id="2.7.7.65"/>
    </reaction>
</comment>
<keyword evidence="7" id="KW-1185">Reference proteome</keyword>
<dbReference type="PROSITE" id="PS50887">
    <property type="entry name" value="GGDEF"/>
    <property type="match status" value="1"/>
</dbReference>
<evidence type="ECO:0000259" key="5">
    <source>
        <dbReference type="PROSITE" id="PS51833"/>
    </source>
</evidence>
<name>A0A1H4CPM6_9BACT</name>
<dbReference type="OrthoDB" id="9813903at2"/>
<proteinExistence type="predicted"/>
<dbReference type="GO" id="GO:0052621">
    <property type="term" value="F:diguanylate cyclase activity"/>
    <property type="evidence" value="ECO:0007669"/>
    <property type="project" value="UniProtKB-EC"/>
</dbReference>
<keyword evidence="3" id="KW-0175">Coiled coil</keyword>
<feature type="coiled-coil region" evidence="3">
    <location>
        <begin position="298"/>
        <end position="336"/>
    </location>
</feature>
<dbReference type="SMART" id="SM00267">
    <property type="entry name" value="GGDEF"/>
    <property type="match status" value="1"/>
</dbReference>
<dbReference type="Gene3D" id="3.30.70.270">
    <property type="match status" value="1"/>
</dbReference>
<feature type="domain" description="GGDEF" evidence="4">
    <location>
        <begin position="374"/>
        <end position="509"/>
    </location>
</feature>
<dbReference type="AlphaFoldDB" id="A0A1H4CPM6"/>
<dbReference type="InterPro" id="IPR013976">
    <property type="entry name" value="HDOD"/>
</dbReference>
<evidence type="ECO:0000256" key="3">
    <source>
        <dbReference type="SAM" id="Coils"/>
    </source>
</evidence>
<dbReference type="EMBL" id="FNQN01000008">
    <property type="protein sequence ID" value="SEA62072.1"/>
    <property type="molecule type" value="Genomic_DNA"/>
</dbReference>
<evidence type="ECO:0000259" key="4">
    <source>
        <dbReference type="PROSITE" id="PS50887"/>
    </source>
</evidence>
<gene>
    <name evidence="6" type="ORF">SAMN05660420_02644</name>
</gene>
<evidence type="ECO:0000256" key="1">
    <source>
        <dbReference type="ARBA" id="ARBA00012528"/>
    </source>
</evidence>
<dbReference type="CDD" id="cd01949">
    <property type="entry name" value="GGDEF"/>
    <property type="match status" value="1"/>
</dbReference>
<dbReference type="PROSITE" id="PS51833">
    <property type="entry name" value="HDOD"/>
    <property type="match status" value="1"/>
</dbReference>
<dbReference type="InterPro" id="IPR000160">
    <property type="entry name" value="GGDEF_dom"/>
</dbReference>
<dbReference type="InterPro" id="IPR043128">
    <property type="entry name" value="Rev_trsase/Diguanyl_cyclase"/>
</dbReference>
<evidence type="ECO:0000313" key="7">
    <source>
        <dbReference type="Proteomes" id="UP000199409"/>
    </source>
</evidence>
<dbReference type="Gene3D" id="1.10.3210.10">
    <property type="entry name" value="Hypothetical protein af1432"/>
    <property type="match status" value="1"/>
</dbReference>